<proteinExistence type="predicted"/>
<keyword evidence="2" id="KW-1185">Reference proteome</keyword>
<evidence type="ECO:0000313" key="2">
    <source>
        <dbReference type="Proteomes" id="UP000233556"/>
    </source>
</evidence>
<dbReference type="EMBL" id="KZ505909">
    <property type="protein sequence ID" value="PKU43377.1"/>
    <property type="molecule type" value="Genomic_DNA"/>
</dbReference>
<name>A0A2I0UBD7_LIMLA</name>
<accession>A0A2I0UBD7</accession>
<organism evidence="1 2">
    <name type="scientific">Limosa lapponica baueri</name>
    <dbReference type="NCBI Taxonomy" id="1758121"/>
    <lineage>
        <taxon>Eukaryota</taxon>
        <taxon>Metazoa</taxon>
        <taxon>Chordata</taxon>
        <taxon>Craniata</taxon>
        <taxon>Vertebrata</taxon>
        <taxon>Euteleostomi</taxon>
        <taxon>Archelosauria</taxon>
        <taxon>Archosauria</taxon>
        <taxon>Dinosauria</taxon>
        <taxon>Saurischia</taxon>
        <taxon>Theropoda</taxon>
        <taxon>Coelurosauria</taxon>
        <taxon>Aves</taxon>
        <taxon>Neognathae</taxon>
        <taxon>Neoaves</taxon>
        <taxon>Charadriiformes</taxon>
        <taxon>Scolopacidae</taxon>
        <taxon>Limosa</taxon>
    </lineage>
</organism>
<gene>
    <name evidence="1" type="ORF">llap_6321</name>
</gene>
<protein>
    <submittedName>
        <fullName evidence="1">Uncharacterized protein</fullName>
    </submittedName>
</protein>
<sequence length="97" mass="11195">MEFADEKFKISSIIKAENDEEIMQKAPHNVNHGSKSGFQQGEQVWQALSKLIELKMSLLIVEKLDKMTFKGPFQLKIFYDSMIPLKVNEKRIYGSMA</sequence>
<dbReference type="Proteomes" id="UP000233556">
    <property type="component" value="Unassembled WGS sequence"/>
</dbReference>
<reference evidence="2" key="1">
    <citation type="submission" date="2017-11" db="EMBL/GenBank/DDBJ databases">
        <authorList>
            <person name="Lima N.C."/>
            <person name="Parody-Merino A.M."/>
            <person name="Battley P.F."/>
            <person name="Fidler A.E."/>
            <person name="Prosdocimi F."/>
        </authorList>
    </citation>
    <scope>NUCLEOTIDE SEQUENCE [LARGE SCALE GENOMIC DNA]</scope>
</reference>
<reference evidence="2" key="2">
    <citation type="submission" date="2017-12" db="EMBL/GenBank/DDBJ databases">
        <title>Genome sequence of the Bar-tailed Godwit (Limosa lapponica baueri).</title>
        <authorList>
            <person name="Lima N.C.B."/>
            <person name="Parody-Merino A.M."/>
            <person name="Battley P.F."/>
            <person name="Fidler A.E."/>
            <person name="Prosdocimi F."/>
        </authorList>
    </citation>
    <scope>NUCLEOTIDE SEQUENCE [LARGE SCALE GENOMIC DNA]</scope>
</reference>
<dbReference type="AlphaFoldDB" id="A0A2I0UBD7"/>
<evidence type="ECO:0000313" key="1">
    <source>
        <dbReference type="EMBL" id="PKU43377.1"/>
    </source>
</evidence>